<dbReference type="STRING" id="1246637.MTBBW1_1850006"/>
<accession>A0A1W1HAH7</accession>
<organism evidence="1 2">
    <name type="scientific">Desulfamplus magnetovallimortis</name>
    <dbReference type="NCBI Taxonomy" id="1246637"/>
    <lineage>
        <taxon>Bacteria</taxon>
        <taxon>Pseudomonadati</taxon>
        <taxon>Thermodesulfobacteriota</taxon>
        <taxon>Desulfobacteria</taxon>
        <taxon>Desulfobacterales</taxon>
        <taxon>Desulfobacteraceae</taxon>
        <taxon>Desulfamplus</taxon>
    </lineage>
</organism>
<dbReference type="AlphaFoldDB" id="A0A1W1HAH7"/>
<evidence type="ECO:0000313" key="2">
    <source>
        <dbReference type="Proteomes" id="UP000191931"/>
    </source>
</evidence>
<proteinExistence type="predicted"/>
<sequence length="44" mass="5096">MSLQTPEKIDLFIEKDYGQRPWENYLSLILNSSSVISSLNGDHR</sequence>
<name>A0A1W1HAH7_9BACT</name>
<gene>
    <name evidence="1" type="ORF">MTBBW1_1850006</name>
</gene>
<keyword evidence="2" id="KW-1185">Reference proteome</keyword>
<dbReference type="EMBL" id="FWEV01000096">
    <property type="protein sequence ID" value="SLM29504.1"/>
    <property type="molecule type" value="Genomic_DNA"/>
</dbReference>
<protein>
    <submittedName>
        <fullName evidence="1">Uncharacterized protein</fullName>
    </submittedName>
</protein>
<reference evidence="1 2" key="1">
    <citation type="submission" date="2017-03" db="EMBL/GenBank/DDBJ databases">
        <authorList>
            <person name="Afonso C.L."/>
            <person name="Miller P.J."/>
            <person name="Scott M.A."/>
            <person name="Spackman E."/>
            <person name="Goraichik I."/>
            <person name="Dimitrov K.M."/>
            <person name="Suarez D.L."/>
            <person name="Swayne D.E."/>
        </authorList>
    </citation>
    <scope>NUCLEOTIDE SEQUENCE [LARGE SCALE GENOMIC DNA]</scope>
    <source>
        <strain evidence="1">PRJEB14757</strain>
    </source>
</reference>
<dbReference type="Proteomes" id="UP000191931">
    <property type="component" value="Unassembled WGS sequence"/>
</dbReference>
<evidence type="ECO:0000313" key="1">
    <source>
        <dbReference type="EMBL" id="SLM29504.1"/>
    </source>
</evidence>